<dbReference type="AlphaFoldDB" id="A0A449BEC2"/>
<protein>
    <recommendedName>
        <fullName evidence="4">Major membrane immunogen, membrane-anchored lipoprotein</fullName>
    </recommendedName>
</protein>
<dbReference type="PROSITE" id="PS51257">
    <property type="entry name" value="PROKAR_LIPOPROTEIN"/>
    <property type="match status" value="1"/>
</dbReference>
<name>A0A449BEC2_HAPAX</name>
<feature type="chain" id="PRO_5019588308" description="Major membrane immunogen, membrane-anchored lipoprotein" evidence="1">
    <location>
        <begin position="19"/>
        <end position="302"/>
    </location>
</feature>
<dbReference type="Gene3D" id="3.90.1010.20">
    <property type="match status" value="2"/>
</dbReference>
<evidence type="ECO:0008006" key="4">
    <source>
        <dbReference type="Google" id="ProtNLM"/>
    </source>
</evidence>
<feature type="signal peptide" evidence="1">
    <location>
        <begin position="1"/>
        <end position="18"/>
    </location>
</feature>
<proteinExistence type="predicted"/>
<dbReference type="OrthoDB" id="384237at2"/>
<reference evidence="2 3" key="1">
    <citation type="submission" date="2019-01" db="EMBL/GenBank/DDBJ databases">
        <authorList>
            <consortium name="Pathogen Informatics"/>
        </authorList>
    </citation>
    <scope>NUCLEOTIDE SEQUENCE [LARGE SCALE GENOMIC DNA]</scope>
    <source>
        <strain evidence="2 3">NCTC10138</strain>
    </source>
</reference>
<keyword evidence="3" id="KW-1185">Reference proteome</keyword>
<gene>
    <name evidence="2" type="ORF">NCTC10138_01158</name>
</gene>
<sequence length="302" mass="33813">MKKILGLFFVAITAVALVACGKKEYGVDGTFTAFEVGVNSGAAQVTWVDVTIQKGKVAKYFIDARQGKIVEGKQVWNAETKKELQYGYRMHGQNDLSVEDYKKYLADNNLKEWFEQAELLEKEFLAKGVENVNVKDNYFENVTGVTIKDGSYTKLAKAALENAKKGVTIAFEVGVNSGAAQVTWVDVTIEKGKVAKYFIDARQGKIVEGKQVWNAETKKELQYGYRMHGQNDLSVEDYKKYLADNNLKEWFEQAELLEKEFLAKGVENVNVKDNYFENVTGVTIKDGSYTKLAKAALAKVGK</sequence>
<evidence type="ECO:0000313" key="3">
    <source>
        <dbReference type="Proteomes" id="UP000289841"/>
    </source>
</evidence>
<dbReference type="EMBL" id="LR215048">
    <property type="protein sequence ID" value="VEU80776.1"/>
    <property type="molecule type" value="Genomic_DNA"/>
</dbReference>
<keyword evidence="1" id="KW-0732">Signal</keyword>
<organism evidence="2 3">
    <name type="scientific">Haploplasma axanthum</name>
    <name type="common">Acholeplasma axanthum</name>
    <dbReference type="NCBI Taxonomy" id="29552"/>
    <lineage>
        <taxon>Bacteria</taxon>
        <taxon>Bacillati</taxon>
        <taxon>Mycoplasmatota</taxon>
        <taxon>Mollicutes</taxon>
        <taxon>Acholeplasmatales</taxon>
        <taxon>Acholeplasmataceae</taxon>
        <taxon>Haploplasma</taxon>
    </lineage>
</organism>
<dbReference type="RefSeq" id="WP_026390787.1">
    <property type="nucleotide sequence ID" value="NZ_LR215048.1"/>
</dbReference>
<dbReference type="Proteomes" id="UP000289841">
    <property type="component" value="Chromosome"/>
</dbReference>
<dbReference type="KEGG" id="aaxa:NCTC10138_01158"/>
<evidence type="ECO:0000256" key="1">
    <source>
        <dbReference type="SAM" id="SignalP"/>
    </source>
</evidence>
<accession>A0A449BEC2</accession>
<evidence type="ECO:0000313" key="2">
    <source>
        <dbReference type="EMBL" id="VEU80776.1"/>
    </source>
</evidence>
<dbReference type="STRING" id="1278311.GCA_000428705_01339"/>